<dbReference type="InterPro" id="IPR036237">
    <property type="entry name" value="Xyl_isomerase-like_sf"/>
</dbReference>
<evidence type="ECO:0000313" key="2">
    <source>
        <dbReference type="EMBL" id="GAG58150.1"/>
    </source>
</evidence>
<dbReference type="Pfam" id="PF01261">
    <property type="entry name" value="AP_endonuc_2"/>
    <property type="match status" value="1"/>
</dbReference>
<feature type="domain" description="Xylose isomerase-like TIM barrel" evidence="1">
    <location>
        <begin position="38"/>
        <end position="158"/>
    </location>
</feature>
<dbReference type="AlphaFoldDB" id="X0YPK9"/>
<reference evidence="2" key="1">
    <citation type="journal article" date="2014" name="Front. Microbiol.">
        <title>High frequency of phylogenetically diverse reductive dehalogenase-homologous genes in deep subseafloor sedimentary metagenomes.</title>
        <authorList>
            <person name="Kawai M."/>
            <person name="Futagami T."/>
            <person name="Toyoda A."/>
            <person name="Takaki Y."/>
            <person name="Nishi S."/>
            <person name="Hori S."/>
            <person name="Arai W."/>
            <person name="Tsubouchi T."/>
            <person name="Morono Y."/>
            <person name="Uchiyama I."/>
            <person name="Ito T."/>
            <person name="Fujiyama A."/>
            <person name="Inagaki F."/>
            <person name="Takami H."/>
        </authorList>
    </citation>
    <scope>NUCLEOTIDE SEQUENCE</scope>
    <source>
        <strain evidence="2">Expedition CK06-06</strain>
    </source>
</reference>
<dbReference type="SUPFAM" id="SSF51658">
    <property type="entry name" value="Xylose isomerase-like"/>
    <property type="match status" value="1"/>
</dbReference>
<dbReference type="InterPro" id="IPR013022">
    <property type="entry name" value="Xyl_isomerase-like_TIM-brl"/>
</dbReference>
<proteinExistence type="predicted"/>
<protein>
    <recommendedName>
        <fullName evidence="1">Xylose isomerase-like TIM barrel domain-containing protein</fullName>
    </recommendedName>
</protein>
<name>X0YPK9_9ZZZZ</name>
<evidence type="ECO:0000259" key="1">
    <source>
        <dbReference type="Pfam" id="PF01261"/>
    </source>
</evidence>
<accession>X0YPK9</accession>
<comment type="caution">
    <text evidence="2">The sequence shown here is derived from an EMBL/GenBank/DDBJ whole genome shotgun (WGS) entry which is preliminary data.</text>
</comment>
<organism evidence="2">
    <name type="scientific">marine sediment metagenome</name>
    <dbReference type="NCBI Taxonomy" id="412755"/>
    <lineage>
        <taxon>unclassified sequences</taxon>
        <taxon>metagenomes</taxon>
        <taxon>ecological metagenomes</taxon>
    </lineage>
</organism>
<dbReference type="EMBL" id="BART01000883">
    <property type="protein sequence ID" value="GAG58150.1"/>
    <property type="molecule type" value="Genomic_DNA"/>
</dbReference>
<gene>
    <name evidence="2" type="ORF">S01H4_03559</name>
</gene>
<sequence>MELGISSLGHIIEYGLSKNYENLVDLILKTSEDCLNFAEANDIKIVELLLDPPEVIKDENKQKFIDLVNAYSLKKQIHGPFIDVNLCTHNDIISNASVESYLKTARICKDIGVNILTIHPGLANFLINSIRDYNKVQLAKSIHKLLNSINNSNINICL</sequence>
<dbReference type="Gene3D" id="3.20.20.150">
    <property type="entry name" value="Divalent-metal-dependent TIM barrel enzymes"/>
    <property type="match status" value="1"/>
</dbReference>